<evidence type="ECO:0000256" key="3">
    <source>
        <dbReference type="ARBA" id="ARBA00022729"/>
    </source>
</evidence>
<dbReference type="GO" id="GO:0008810">
    <property type="term" value="F:cellulase activity"/>
    <property type="evidence" value="ECO:0007669"/>
    <property type="project" value="UniProtKB-EC"/>
</dbReference>
<keyword evidence="10 11" id="KW-0624">Polysaccharide degradation</keyword>
<evidence type="ECO:0000256" key="9">
    <source>
        <dbReference type="ARBA" id="ARBA00023295"/>
    </source>
</evidence>
<comment type="caution">
    <text evidence="15">The sequence shown here is derived from an EMBL/GenBank/DDBJ whole genome shotgun (WGS) entry which is preliminary data.</text>
</comment>
<dbReference type="InterPro" id="IPR001722">
    <property type="entry name" value="Glyco_hydro_7"/>
</dbReference>
<dbReference type="InterPro" id="IPR035971">
    <property type="entry name" value="CBD_sf"/>
</dbReference>
<dbReference type="SUPFAM" id="SSF49899">
    <property type="entry name" value="Concanavalin A-like lectins/glucanases"/>
    <property type="match status" value="1"/>
</dbReference>
<dbReference type="AlphaFoldDB" id="A0AAN8MN11"/>
<organism evidence="15 16">
    <name type="scientific">Orbilia javanica</name>
    <dbReference type="NCBI Taxonomy" id="47235"/>
    <lineage>
        <taxon>Eukaryota</taxon>
        <taxon>Fungi</taxon>
        <taxon>Dikarya</taxon>
        <taxon>Ascomycota</taxon>
        <taxon>Pezizomycotina</taxon>
        <taxon>Orbiliomycetes</taxon>
        <taxon>Orbiliales</taxon>
        <taxon>Orbiliaceae</taxon>
        <taxon>Orbilia</taxon>
    </lineage>
</organism>
<dbReference type="Gene3D" id="2.70.100.10">
    <property type="entry name" value="Glycoside hydrolase, family 7, domain"/>
    <property type="match status" value="1"/>
</dbReference>
<evidence type="ECO:0000256" key="11">
    <source>
        <dbReference type="RuleBase" id="RU361164"/>
    </source>
</evidence>
<keyword evidence="6" id="KW-1015">Disulfide bond</keyword>
<evidence type="ECO:0000256" key="13">
    <source>
        <dbReference type="SAM" id="SignalP"/>
    </source>
</evidence>
<dbReference type="InterPro" id="IPR000254">
    <property type="entry name" value="CBD"/>
</dbReference>
<feature type="chain" id="PRO_5043028062" description="Glucanase" evidence="13">
    <location>
        <begin position="23"/>
        <end position="455"/>
    </location>
</feature>
<evidence type="ECO:0000256" key="2">
    <source>
        <dbReference type="ARBA" id="ARBA00006044"/>
    </source>
</evidence>
<evidence type="ECO:0000313" key="16">
    <source>
        <dbReference type="Proteomes" id="UP001313282"/>
    </source>
</evidence>
<dbReference type="Pfam" id="PF00840">
    <property type="entry name" value="Glyco_hydro_7"/>
    <property type="match status" value="1"/>
</dbReference>
<name>A0AAN8MN11_9PEZI</name>
<evidence type="ECO:0000313" key="15">
    <source>
        <dbReference type="EMBL" id="KAK6337010.1"/>
    </source>
</evidence>
<accession>A0AAN8MN11</accession>
<evidence type="ECO:0000256" key="1">
    <source>
        <dbReference type="ARBA" id="ARBA00000966"/>
    </source>
</evidence>
<protein>
    <recommendedName>
        <fullName evidence="11">Glucanase</fullName>
        <ecNumber evidence="11">3.2.1.-</ecNumber>
    </recommendedName>
</protein>
<keyword evidence="4 11" id="KW-0378">Hydrolase</keyword>
<proteinExistence type="inferred from homology"/>
<dbReference type="GO" id="GO:0005576">
    <property type="term" value="C:extracellular region"/>
    <property type="evidence" value="ECO:0007669"/>
    <property type="project" value="InterPro"/>
</dbReference>
<dbReference type="SUPFAM" id="SSF57180">
    <property type="entry name" value="Cellulose-binding domain"/>
    <property type="match status" value="1"/>
</dbReference>
<gene>
    <name evidence="15" type="ORF">TWF718_009796</name>
</gene>
<comment type="catalytic activity">
    <reaction evidence="1">
        <text>Endohydrolysis of (1-&gt;4)-beta-D-glucosidic linkages in cellulose, lichenin and cereal beta-D-glucans.</text>
        <dbReference type="EC" id="3.2.1.4"/>
    </reaction>
</comment>
<dbReference type="Proteomes" id="UP001313282">
    <property type="component" value="Unassembled WGS sequence"/>
</dbReference>
<dbReference type="SMART" id="SM00236">
    <property type="entry name" value="fCBD"/>
    <property type="match status" value="1"/>
</dbReference>
<dbReference type="PROSITE" id="PS51164">
    <property type="entry name" value="CBM1_2"/>
    <property type="match status" value="1"/>
</dbReference>
<dbReference type="CDD" id="cd07999">
    <property type="entry name" value="GH7_CBH_EG"/>
    <property type="match status" value="1"/>
</dbReference>
<keyword evidence="8" id="KW-0119">Carbohydrate metabolism</keyword>
<dbReference type="Pfam" id="PF00734">
    <property type="entry name" value="CBM_1"/>
    <property type="match status" value="1"/>
</dbReference>
<reference evidence="15 16" key="1">
    <citation type="submission" date="2019-10" db="EMBL/GenBank/DDBJ databases">
        <authorList>
            <person name="Palmer J.M."/>
        </authorList>
    </citation>
    <scope>NUCLEOTIDE SEQUENCE [LARGE SCALE GENOMIC DNA]</scope>
    <source>
        <strain evidence="15 16">TWF718</strain>
    </source>
</reference>
<keyword evidence="5 11" id="KW-0136">Cellulose degradation</keyword>
<evidence type="ECO:0000256" key="4">
    <source>
        <dbReference type="ARBA" id="ARBA00022801"/>
    </source>
</evidence>
<evidence type="ECO:0000256" key="5">
    <source>
        <dbReference type="ARBA" id="ARBA00023001"/>
    </source>
</evidence>
<keyword evidence="9 11" id="KW-0326">Glycosidase</keyword>
<dbReference type="GO" id="GO:0030245">
    <property type="term" value="P:cellulose catabolic process"/>
    <property type="evidence" value="ECO:0007669"/>
    <property type="project" value="UniProtKB-KW"/>
</dbReference>
<evidence type="ECO:0000256" key="8">
    <source>
        <dbReference type="ARBA" id="ARBA00023277"/>
    </source>
</evidence>
<comment type="similarity">
    <text evidence="2 11">Belongs to the glycosyl hydrolase 7 (cellulase C) family.</text>
</comment>
<keyword evidence="16" id="KW-1185">Reference proteome</keyword>
<evidence type="ECO:0000256" key="10">
    <source>
        <dbReference type="ARBA" id="ARBA00023326"/>
    </source>
</evidence>
<evidence type="ECO:0000259" key="14">
    <source>
        <dbReference type="PROSITE" id="PS51164"/>
    </source>
</evidence>
<evidence type="ECO:0000256" key="6">
    <source>
        <dbReference type="ARBA" id="ARBA00023157"/>
    </source>
</evidence>
<sequence length="455" mass="48841">MAFKYAHKFSLCLLLLPHLSFAQAPGTLIPEYHPKLPTYKCTKAGGCLKQDTSIVVDWNTRDIHAISSSNIPCKTSLGVDRSICPNALSCFRQCVVEGLDYGIAGITTSGDAVTLSQYSPAHQDFPSPRVYLLGADGNYVLLKLKGQEISFDVDVAQMPCGENGALYLAEMMANGGKNTYTPGGANYGGAYCDSKCPYQDWKNGNLDAAGPSCCTEMDIIEANSKAVAFTPHPCLGNSCDTVGCGFNPYAAGYHNYWGPGKTVDTTKPITVITQFITNDGTPNGEITTIRRKYMQNGQVIASAAVGGDVINGNQCPSGDNYGGFVTLGKSFDRGMVLVLSIRNDPLEYMNWLDSGDNGPCNPSDGDPNYIRDNYPHAKIIFSKIRYGEIDSTINNGPITSTTRSTTATTTTRSTTPNSATQTHWGQCDGIGYSGPAVCEGTYTCSIHNPYYGQCL</sequence>
<feature type="region of interest" description="Disordered" evidence="12">
    <location>
        <begin position="397"/>
        <end position="420"/>
    </location>
</feature>
<dbReference type="EC" id="3.2.1.-" evidence="11"/>
<keyword evidence="7" id="KW-0325">Glycoprotein</keyword>
<dbReference type="PANTHER" id="PTHR33753:SF1">
    <property type="entry name" value="ENDO-BETA-1,4-GLUCANASE CELB"/>
    <property type="match status" value="1"/>
</dbReference>
<dbReference type="EMBL" id="JAVHNR010000007">
    <property type="protein sequence ID" value="KAK6337010.1"/>
    <property type="molecule type" value="Genomic_DNA"/>
</dbReference>
<keyword evidence="3 13" id="KW-0732">Signal</keyword>
<evidence type="ECO:0000256" key="12">
    <source>
        <dbReference type="SAM" id="MobiDB-lite"/>
    </source>
</evidence>
<dbReference type="InterPro" id="IPR013320">
    <property type="entry name" value="ConA-like_dom_sf"/>
</dbReference>
<dbReference type="PANTHER" id="PTHR33753">
    <property type="entry name" value="1,4-BETA-D-GLUCAN CELLOBIOHYDROLASE B"/>
    <property type="match status" value="1"/>
</dbReference>
<feature type="domain" description="CBM1" evidence="14">
    <location>
        <begin position="419"/>
        <end position="455"/>
    </location>
</feature>
<dbReference type="InterPro" id="IPR037019">
    <property type="entry name" value="Glyco_hydro_7_sf"/>
</dbReference>
<dbReference type="PRINTS" id="PR00734">
    <property type="entry name" value="GLHYDRLASE7"/>
</dbReference>
<dbReference type="GO" id="GO:0030248">
    <property type="term" value="F:cellulose binding"/>
    <property type="evidence" value="ECO:0007669"/>
    <property type="project" value="InterPro"/>
</dbReference>
<feature type="signal peptide" evidence="13">
    <location>
        <begin position="1"/>
        <end position="22"/>
    </location>
</feature>
<evidence type="ECO:0000256" key="7">
    <source>
        <dbReference type="ARBA" id="ARBA00023180"/>
    </source>
</evidence>
<feature type="compositionally biased region" description="Low complexity" evidence="12">
    <location>
        <begin position="399"/>
        <end position="420"/>
    </location>
</feature>